<name>A0A840C6J5_9HYPH</name>
<sequence length="559" mass="58426">MLLRLAPAATLAVLAGPVVLGLAFTLLPAFGFLPALGGTDFSLDGWRMLFAAPGFATALALTVGTGLATTLLALILAAGLFAAAAHRPGMARLRRLIVPLLASPPSGVALGFAFLAMPSGWLVRLLSPWATGWQVPPAGLVTVGDPLGASLVAALLLKEVPYLALMLFAASATVPVERLTAAARALGRGPATAWAMVVFPRLYRQVRLPVFAVLAFSMSVVDVAIIVGPGNPPPLAVLATRWFQGYDLALYYPAAAAATLQFLLVVIAILLWLAFERPIAALHRRWLARGSRSRVPGTAAEVAGALAGLLIVLGLLSLLAMLIWSFAGSWRFPAALPDHWQLALWRDEAGGAAALAGTSAGIGLAAVAIALVLTLACLENEQRHGLHPGAAVLWLIYLPLIVPQIAFLFGVQVLLIHAGLDGTPAAVVWAHLVFVLPFVFLSLADAYRALDPRYAMTAAAMGAGRWRVFLMVKLPLLARPILVAAAVGFAVSIAQYLPTLFAGAGRVATLTTEAVTLSSGGDRRILGLVAVLQTALPLAAYGLALAVPFLAFRRFRGMA</sequence>
<feature type="transmembrane region" description="Helical" evidence="7">
    <location>
        <begin position="208"/>
        <end position="230"/>
    </location>
</feature>
<dbReference type="SUPFAM" id="SSF161098">
    <property type="entry name" value="MetI-like"/>
    <property type="match status" value="2"/>
</dbReference>
<evidence type="ECO:0000256" key="6">
    <source>
        <dbReference type="ARBA" id="ARBA00023136"/>
    </source>
</evidence>
<evidence type="ECO:0000313" key="10">
    <source>
        <dbReference type="Proteomes" id="UP000577362"/>
    </source>
</evidence>
<keyword evidence="2" id="KW-0813">Transport</keyword>
<protein>
    <submittedName>
        <fullName evidence="9">Putative thiamine transport system permease protein</fullName>
    </submittedName>
</protein>
<feature type="domain" description="ABC transmembrane type-1" evidence="8">
    <location>
        <begin position="59"/>
        <end position="273"/>
    </location>
</feature>
<reference evidence="9 10" key="1">
    <citation type="submission" date="2020-08" db="EMBL/GenBank/DDBJ databases">
        <title>Genomic Encyclopedia of Type Strains, Phase IV (KMG-IV): sequencing the most valuable type-strain genomes for metagenomic binning, comparative biology and taxonomic classification.</title>
        <authorList>
            <person name="Goeker M."/>
        </authorList>
    </citation>
    <scope>NUCLEOTIDE SEQUENCE [LARGE SCALE GENOMIC DNA]</scope>
    <source>
        <strain evidence="9 10">DSM 103737</strain>
    </source>
</reference>
<comment type="caution">
    <text evidence="9">The sequence shown here is derived from an EMBL/GenBank/DDBJ whole genome shotgun (WGS) entry which is preliminary data.</text>
</comment>
<keyword evidence="3" id="KW-1003">Cell membrane</keyword>
<dbReference type="GO" id="GO:0005886">
    <property type="term" value="C:plasma membrane"/>
    <property type="evidence" value="ECO:0007669"/>
    <property type="project" value="UniProtKB-SubCell"/>
</dbReference>
<evidence type="ECO:0000256" key="4">
    <source>
        <dbReference type="ARBA" id="ARBA00022692"/>
    </source>
</evidence>
<dbReference type="CDD" id="cd06261">
    <property type="entry name" value="TM_PBP2"/>
    <property type="match status" value="1"/>
</dbReference>
<accession>A0A840C6J5</accession>
<comment type="subcellular location">
    <subcellularLocation>
        <location evidence="1">Cell membrane</location>
        <topology evidence="1">Multi-pass membrane protein</topology>
    </subcellularLocation>
</comment>
<feature type="transmembrane region" description="Helical" evidence="7">
    <location>
        <begin position="525"/>
        <end position="552"/>
    </location>
</feature>
<dbReference type="Gene3D" id="1.10.3720.10">
    <property type="entry name" value="MetI-like"/>
    <property type="match status" value="2"/>
</dbReference>
<dbReference type="Proteomes" id="UP000577362">
    <property type="component" value="Unassembled WGS sequence"/>
</dbReference>
<feature type="transmembrane region" description="Helical" evidence="7">
    <location>
        <begin position="476"/>
        <end position="497"/>
    </location>
</feature>
<evidence type="ECO:0000256" key="5">
    <source>
        <dbReference type="ARBA" id="ARBA00022989"/>
    </source>
</evidence>
<feature type="domain" description="ABC transmembrane type-1" evidence="8">
    <location>
        <begin position="356"/>
        <end position="547"/>
    </location>
</feature>
<keyword evidence="4 7" id="KW-0812">Transmembrane</keyword>
<feature type="transmembrane region" description="Helical" evidence="7">
    <location>
        <begin position="250"/>
        <end position="275"/>
    </location>
</feature>
<evidence type="ECO:0000259" key="8">
    <source>
        <dbReference type="PROSITE" id="PS50928"/>
    </source>
</evidence>
<evidence type="ECO:0000256" key="3">
    <source>
        <dbReference type="ARBA" id="ARBA00022475"/>
    </source>
</evidence>
<feature type="transmembrane region" description="Helical" evidence="7">
    <location>
        <begin position="96"/>
        <end position="117"/>
    </location>
</feature>
<feature type="transmembrane region" description="Helical" evidence="7">
    <location>
        <begin position="55"/>
        <end position="84"/>
    </location>
</feature>
<dbReference type="AlphaFoldDB" id="A0A840C6J5"/>
<dbReference type="PROSITE" id="PS50928">
    <property type="entry name" value="ABC_TM1"/>
    <property type="match status" value="2"/>
</dbReference>
<feature type="transmembrane region" description="Helical" evidence="7">
    <location>
        <begin position="352"/>
        <end position="378"/>
    </location>
</feature>
<organism evidence="9 10">
    <name type="scientific">Chelatococcus caeni</name>
    <dbReference type="NCBI Taxonomy" id="1348468"/>
    <lineage>
        <taxon>Bacteria</taxon>
        <taxon>Pseudomonadati</taxon>
        <taxon>Pseudomonadota</taxon>
        <taxon>Alphaproteobacteria</taxon>
        <taxon>Hyphomicrobiales</taxon>
        <taxon>Chelatococcaceae</taxon>
        <taxon>Chelatococcus</taxon>
    </lineage>
</organism>
<keyword evidence="5 7" id="KW-1133">Transmembrane helix</keyword>
<gene>
    <name evidence="9" type="ORF">GGR16_004096</name>
</gene>
<feature type="transmembrane region" description="Helical" evidence="7">
    <location>
        <begin position="428"/>
        <end position="447"/>
    </location>
</feature>
<feature type="transmembrane region" description="Helical" evidence="7">
    <location>
        <begin position="302"/>
        <end position="327"/>
    </location>
</feature>
<evidence type="ECO:0000256" key="7">
    <source>
        <dbReference type="SAM" id="Phobius"/>
    </source>
</evidence>
<dbReference type="GO" id="GO:0055085">
    <property type="term" value="P:transmembrane transport"/>
    <property type="evidence" value="ECO:0007669"/>
    <property type="project" value="InterPro"/>
</dbReference>
<dbReference type="PANTHER" id="PTHR30183:SF6">
    <property type="entry name" value="INNER MEMBRANE ABC TRANSPORTER PERMEASE PROTEIN YNJC"/>
    <property type="match status" value="1"/>
</dbReference>
<dbReference type="InterPro" id="IPR035906">
    <property type="entry name" value="MetI-like_sf"/>
</dbReference>
<evidence type="ECO:0000256" key="2">
    <source>
        <dbReference type="ARBA" id="ARBA00022448"/>
    </source>
</evidence>
<dbReference type="RefSeq" id="WP_183317796.1">
    <property type="nucleotide sequence ID" value="NZ_JACIEN010000006.1"/>
</dbReference>
<evidence type="ECO:0000256" key="1">
    <source>
        <dbReference type="ARBA" id="ARBA00004651"/>
    </source>
</evidence>
<keyword evidence="6 7" id="KW-0472">Membrane</keyword>
<proteinExistence type="predicted"/>
<keyword evidence="10" id="KW-1185">Reference proteome</keyword>
<evidence type="ECO:0000313" key="9">
    <source>
        <dbReference type="EMBL" id="MBB4019049.1"/>
    </source>
</evidence>
<dbReference type="InterPro" id="IPR000515">
    <property type="entry name" value="MetI-like"/>
</dbReference>
<dbReference type="PANTHER" id="PTHR30183">
    <property type="entry name" value="MOLYBDENUM TRANSPORT SYSTEM PERMEASE PROTEIN MODB"/>
    <property type="match status" value="1"/>
</dbReference>
<dbReference type="EMBL" id="JACIEN010000006">
    <property type="protein sequence ID" value="MBB4019049.1"/>
    <property type="molecule type" value="Genomic_DNA"/>
</dbReference>
<feature type="transmembrane region" description="Helical" evidence="7">
    <location>
        <begin position="137"/>
        <end position="157"/>
    </location>
</feature>
<feature type="transmembrane region" description="Helical" evidence="7">
    <location>
        <begin position="390"/>
        <end position="416"/>
    </location>
</feature>